<sequence>MRLEFLGAAHVVTGSCYLLHTGDRKYLVDCGMYQGTRRLREMNYEPFPFNPAEIEAVFLTHAHIDHCGRIPQLVREGFRGKIYATKATCDLVRIMLPDSAHIQESDTEIMNRKNARRSEAPVMPLYTQADAFAALEHFEPVPYHGMLNVDDLHLKYYDAGHILGSAILEMTVTENEQQTKIVFSGDLGQPNQPILRDPEPIAGADFLLVESTYGDRVHRDYDKETALLEVIRDTMDRGGNVIIPSFAVGRTQTLLYYFYRLWKAGRLDGDIPIIIDSPLAIQATRVFLSNYEDFDEESIAFFGKNGKIPAFPQVRIAESAADSRALNSAEGSAIILSASGMADAGRVLHHLKHNLWRPESTVLFVGYQAEGSLGRRLVDGIKRVRVLGEEIAVKAQIKMLDGFSAHADAEQIVDWMRALTAPRPAKVFLVHGEGHAQEALRERINEELGLEVYAPFLGDAVTISGRSAVLIPSQSAAVSVEAEMEDVMRDFDAEYRQLRKAIIRTVVHRPQLMEPIIRTMQKARTYFKKLAAPYQI</sequence>
<keyword evidence="5" id="KW-1185">Reference proteome</keyword>
<dbReference type="RefSeq" id="WP_009349013.1">
    <property type="nucleotide sequence ID" value="NZ_GL638127.1"/>
</dbReference>
<evidence type="ECO:0000256" key="1">
    <source>
        <dbReference type="ARBA" id="ARBA00022801"/>
    </source>
</evidence>
<proteinExistence type="predicted"/>
<dbReference type="PROSITE" id="PS51257">
    <property type="entry name" value="PROKAR_LIPOPROTEIN"/>
    <property type="match status" value="1"/>
</dbReference>
<dbReference type="HOGENOM" id="CLU_009673_5_2_9"/>
<dbReference type="Pfam" id="PF10996">
    <property type="entry name" value="Beta-Casp"/>
    <property type="match status" value="1"/>
</dbReference>
<dbReference type="Gene3D" id="3.40.50.10890">
    <property type="match status" value="1"/>
</dbReference>
<comment type="caution">
    <text evidence="4">The sequence shown here is derived from an EMBL/GenBank/DDBJ whole genome shotgun (WGS) entry which is preliminary data.</text>
</comment>
<dbReference type="InterPro" id="IPR022712">
    <property type="entry name" value="Beta_Casp"/>
</dbReference>
<dbReference type="Pfam" id="PF07521">
    <property type="entry name" value="RMMBL"/>
    <property type="match status" value="1"/>
</dbReference>
<dbReference type="GO" id="GO:0004521">
    <property type="term" value="F:RNA endonuclease activity"/>
    <property type="evidence" value="ECO:0007669"/>
    <property type="project" value="TreeGrafter"/>
</dbReference>
<dbReference type="SUPFAM" id="SSF56281">
    <property type="entry name" value="Metallo-hydrolase/oxidoreductase"/>
    <property type="match status" value="1"/>
</dbReference>
<name>E7N060_9FIRM</name>
<dbReference type="AlphaFoldDB" id="E7N060"/>
<dbReference type="EMBL" id="AECV01000001">
    <property type="protein sequence ID" value="EFW30724.1"/>
    <property type="molecule type" value="Genomic_DNA"/>
</dbReference>
<dbReference type="InterPro" id="IPR050698">
    <property type="entry name" value="MBL"/>
</dbReference>
<keyword evidence="1" id="KW-0378">Hydrolase</keyword>
<dbReference type="InterPro" id="IPR011108">
    <property type="entry name" value="RMMBL"/>
</dbReference>
<feature type="domain" description="Metallo-beta-lactamase" evidence="2">
    <location>
        <begin position="13"/>
        <end position="235"/>
    </location>
</feature>
<dbReference type="SMART" id="SM01027">
    <property type="entry name" value="Beta-Casp"/>
    <property type="match status" value="1"/>
</dbReference>
<gene>
    <name evidence="4" type="ORF">HMPREF9555_00353</name>
</gene>
<feature type="domain" description="Beta-Casp" evidence="3">
    <location>
        <begin position="251"/>
        <end position="377"/>
    </location>
</feature>
<dbReference type="Gene3D" id="3.60.15.10">
    <property type="entry name" value="Ribonuclease Z/Hydroxyacylglutathione hydrolase-like"/>
    <property type="match status" value="1"/>
</dbReference>
<dbReference type="CDD" id="cd16295">
    <property type="entry name" value="TTHA0252-CPSF-like_MBL-fold"/>
    <property type="match status" value="1"/>
</dbReference>
<dbReference type="GO" id="GO:0016787">
    <property type="term" value="F:hydrolase activity"/>
    <property type="evidence" value="ECO:0007669"/>
    <property type="project" value="UniProtKB-KW"/>
</dbReference>
<dbReference type="InterPro" id="IPR036866">
    <property type="entry name" value="RibonucZ/Hydroxyglut_hydro"/>
</dbReference>
<evidence type="ECO:0000313" key="4">
    <source>
        <dbReference type="EMBL" id="EFW30724.1"/>
    </source>
</evidence>
<evidence type="ECO:0000259" key="3">
    <source>
        <dbReference type="SMART" id="SM01027"/>
    </source>
</evidence>
<dbReference type="Pfam" id="PF00753">
    <property type="entry name" value="Lactamase_B"/>
    <property type="match status" value="1"/>
</dbReference>
<evidence type="ECO:0000259" key="2">
    <source>
        <dbReference type="SMART" id="SM00849"/>
    </source>
</evidence>
<dbReference type="PANTHER" id="PTHR11203:SF37">
    <property type="entry name" value="INTEGRATOR COMPLEX SUBUNIT 11"/>
    <property type="match status" value="1"/>
</dbReference>
<organism evidence="4 5">
    <name type="scientific">Selenomonas artemidis F0399</name>
    <dbReference type="NCBI Taxonomy" id="749551"/>
    <lineage>
        <taxon>Bacteria</taxon>
        <taxon>Bacillati</taxon>
        <taxon>Bacillota</taxon>
        <taxon>Negativicutes</taxon>
        <taxon>Selenomonadales</taxon>
        <taxon>Selenomonadaceae</taxon>
        <taxon>Selenomonas</taxon>
    </lineage>
</organism>
<dbReference type="InterPro" id="IPR001279">
    <property type="entry name" value="Metallo-B-lactamas"/>
</dbReference>
<dbReference type="Proteomes" id="UP000004633">
    <property type="component" value="Unassembled WGS sequence"/>
</dbReference>
<protein>
    <submittedName>
        <fullName evidence="4">Metallo-beta-lactamase domain protein</fullName>
    </submittedName>
</protein>
<reference evidence="4 5" key="1">
    <citation type="submission" date="2010-08" db="EMBL/GenBank/DDBJ databases">
        <authorList>
            <person name="Weinstock G."/>
            <person name="Sodergren E."/>
            <person name="Clifton S."/>
            <person name="Fulton L."/>
            <person name="Fulton B."/>
            <person name="Courtney L."/>
            <person name="Fronick C."/>
            <person name="Harrison M."/>
            <person name="Strong C."/>
            <person name="Farmer C."/>
            <person name="Delahaunty K."/>
            <person name="Markovic C."/>
            <person name="Hall O."/>
            <person name="Minx P."/>
            <person name="Tomlinson C."/>
            <person name="Mitreva M."/>
            <person name="Hou S."/>
            <person name="Chen J."/>
            <person name="Wollam A."/>
            <person name="Pepin K.H."/>
            <person name="Johnson M."/>
            <person name="Bhonagiri V."/>
            <person name="Zhang X."/>
            <person name="Suruliraj S."/>
            <person name="Warren W."/>
            <person name="Chinwalla A."/>
            <person name="Mardis E.R."/>
            <person name="Wilson R.K."/>
        </authorList>
    </citation>
    <scope>NUCLEOTIDE SEQUENCE [LARGE SCALE GENOMIC DNA]</scope>
    <source>
        <strain evidence="4 5">F0399</strain>
    </source>
</reference>
<dbReference type="PANTHER" id="PTHR11203">
    <property type="entry name" value="CLEAVAGE AND POLYADENYLATION SPECIFICITY FACTOR FAMILY MEMBER"/>
    <property type="match status" value="1"/>
</dbReference>
<dbReference type="SMART" id="SM00849">
    <property type="entry name" value="Lactamase_B"/>
    <property type="match status" value="1"/>
</dbReference>
<accession>E7N060</accession>
<evidence type="ECO:0000313" key="5">
    <source>
        <dbReference type="Proteomes" id="UP000004633"/>
    </source>
</evidence>
<dbReference type="STRING" id="749551.HMPREF9555_00353"/>